<accession>A0ACC0SGV3</accession>
<evidence type="ECO:0000313" key="2">
    <source>
        <dbReference type="Proteomes" id="UP000006729"/>
    </source>
</evidence>
<name>A0ACC0SGV3_POPTR</name>
<dbReference type="EMBL" id="CM009298">
    <property type="protein sequence ID" value="KAI9388408.1"/>
    <property type="molecule type" value="Genomic_DNA"/>
</dbReference>
<dbReference type="Proteomes" id="UP000006729">
    <property type="component" value="Chromosome 9"/>
</dbReference>
<comment type="caution">
    <text evidence="1">The sequence shown here is derived from an EMBL/GenBank/DDBJ whole genome shotgun (WGS) entry which is preliminary data.</text>
</comment>
<organism evidence="1 2">
    <name type="scientific">Populus trichocarpa</name>
    <name type="common">Western balsam poplar</name>
    <name type="synonym">Populus balsamifera subsp. trichocarpa</name>
    <dbReference type="NCBI Taxonomy" id="3694"/>
    <lineage>
        <taxon>Eukaryota</taxon>
        <taxon>Viridiplantae</taxon>
        <taxon>Streptophyta</taxon>
        <taxon>Embryophyta</taxon>
        <taxon>Tracheophyta</taxon>
        <taxon>Spermatophyta</taxon>
        <taxon>Magnoliopsida</taxon>
        <taxon>eudicotyledons</taxon>
        <taxon>Gunneridae</taxon>
        <taxon>Pentapetalae</taxon>
        <taxon>rosids</taxon>
        <taxon>fabids</taxon>
        <taxon>Malpighiales</taxon>
        <taxon>Salicaceae</taxon>
        <taxon>Saliceae</taxon>
        <taxon>Populus</taxon>
    </lineage>
</organism>
<keyword evidence="2" id="KW-1185">Reference proteome</keyword>
<evidence type="ECO:0000313" key="1">
    <source>
        <dbReference type="EMBL" id="KAI9388408.1"/>
    </source>
</evidence>
<proteinExistence type="predicted"/>
<gene>
    <name evidence="1" type="ORF">POPTR_009G058050v4</name>
</gene>
<reference evidence="1 2" key="1">
    <citation type="journal article" date="2006" name="Science">
        <title>The genome of black cottonwood, Populus trichocarpa (Torr. &amp; Gray).</title>
        <authorList>
            <person name="Tuskan G.A."/>
            <person name="Difazio S."/>
            <person name="Jansson S."/>
            <person name="Bohlmann J."/>
            <person name="Grigoriev I."/>
            <person name="Hellsten U."/>
            <person name="Putnam N."/>
            <person name="Ralph S."/>
            <person name="Rombauts S."/>
            <person name="Salamov A."/>
            <person name="Schein J."/>
            <person name="Sterck L."/>
            <person name="Aerts A."/>
            <person name="Bhalerao R.R."/>
            <person name="Bhalerao R.P."/>
            <person name="Blaudez D."/>
            <person name="Boerjan W."/>
            <person name="Brun A."/>
            <person name="Brunner A."/>
            <person name="Busov V."/>
            <person name="Campbell M."/>
            <person name="Carlson J."/>
            <person name="Chalot M."/>
            <person name="Chapman J."/>
            <person name="Chen G.L."/>
            <person name="Cooper D."/>
            <person name="Coutinho P.M."/>
            <person name="Couturier J."/>
            <person name="Covert S."/>
            <person name="Cronk Q."/>
            <person name="Cunningham R."/>
            <person name="Davis J."/>
            <person name="Degroeve S."/>
            <person name="Dejardin A."/>
            <person name="Depamphilis C."/>
            <person name="Detter J."/>
            <person name="Dirks B."/>
            <person name="Dubchak I."/>
            <person name="Duplessis S."/>
            <person name="Ehlting J."/>
            <person name="Ellis B."/>
            <person name="Gendler K."/>
            <person name="Goodstein D."/>
            <person name="Gribskov M."/>
            <person name="Grimwood J."/>
            <person name="Groover A."/>
            <person name="Gunter L."/>
            <person name="Hamberger B."/>
            <person name="Heinze B."/>
            <person name="Helariutta Y."/>
            <person name="Henrissat B."/>
            <person name="Holligan D."/>
            <person name="Holt R."/>
            <person name="Huang W."/>
            <person name="Islam-Faridi N."/>
            <person name="Jones S."/>
            <person name="Jones-Rhoades M."/>
            <person name="Jorgensen R."/>
            <person name="Joshi C."/>
            <person name="Kangasjarvi J."/>
            <person name="Karlsson J."/>
            <person name="Kelleher C."/>
            <person name="Kirkpatrick R."/>
            <person name="Kirst M."/>
            <person name="Kohler A."/>
            <person name="Kalluri U."/>
            <person name="Larimer F."/>
            <person name="Leebens-Mack J."/>
            <person name="Leple J.C."/>
            <person name="Locascio P."/>
            <person name="Lou Y."/>
            <person name="Lucas S."/>
            <person name="Martin F."/>
            <person name="Montanini B."/>
            <person name="Napoli C."/>
            <person name="Nelson D.R."/>
            <person name="Nelson C."/>
            <person name="Nieminen K."/>
            <person name="Nilsson O."/>
            <person name="Pereda V."/>
            <person name="Peter G."/>
            <person name="Philippe R."/>
            <person name="Pilate G."/>
            <person name="Poliakov A."/>
            <person name="Razumovskaya J."/>
            <person name="Richardson P."/>
            <person name="Rinaldi C."/>
            <person name="Ritland K."/>
            <person name="Rouze P."/>
            <person name="Ryaboy D."/>
            <person name="Schmutz J."/>
            <person name="Schrader J."/>
            <person name="Segerman B."/>
            <person name="Shin H."/>
            <person name="Siddiqui A."/>
            <person name="Sterky F."/>
            <person name="Terry A."/>
            <person name="Tsai C.J."/>
            <person name="Uberbacher E."/>
            <person name="Unneberg P."/>
            <person name="Vahala J."/>
            <person name="Wall K."/>
            <person name="Wessler S."/>
            <person name="Yang G."/>
            <person name="Yin T."/>
            <person name="Douglas C."/>
            <person name="Marra M."/>
            <person name="Sandberg G."/>
            <person name="Van de Peer Y."/>
            <person name="Rokhsar D."/>
        </authorList>
    </citation>
    <scope>NUCLEOTIDE SEQUENCE [LARGE SCALE GENOMIC DNA]</scope>
    <source>
        <strain evidence="2">cv. Nisqually</strain>
    </source>
</reference>
<sequence length="71" mass="8120">MHVADSLAFSSNLAKIAVATRLHRVKDSRHNREIGMFFTVSGYMFSMKKCRPQIARQGRKMTSIICDVNFL</sequence>
<protein>
    <submittedName>
        <fullName evidence="1">Uncharacterized protein</fullName>
    </submittedName>
</protein>